<dbReference type="InterPro" id="IPR002974">
    <property type="entry name" value="Cyt_P450_E_CYP52_ascomycetes"/>
</dbReference>
<proteinExistence type="inferred from homology"/>
<evidence type="ECO:0000256" key="8">
    <source>
        <dbReference type="RuleBase" id="RU000461"/>
    </source>
</evidence>
<reference evidence="9 10" key="1">
    <citation type="submission" date="2024-07" db="EMBL/GenBank/DDBJ databases">
        <title>Section-level genome sequencing and comparative genomics of Aspergillus sections Usti and Cavernicolus.</title>
        <authorList>
            <consortium name="Lawrence Berkeley National Laboratory"/>
            <person name="Nybo J.L."/>
            <person name="Vesth T.C."/>
            <person name="Theobald S."/>
            <person name="Frisvad J.C."/>
            <person name="Larsen T.O."/>
            <person name="Kjaerboelling I."/>
            <person name="Rothschild-Mancinelli K."/>
            <person name="Lyhne E.K."/>
            <person name="Kogle M.E."/>
            <person name="Barry K."/>
            <person name="Clum A."/>
            <person name="Na H."/>
            <person name="Ledsgaard L."/>
            <person name="Lin J."/>
            <person name="Lipzen A."/>
            <person name="Kuo A."/>
            <person name="Riley R."/>
            <person name="Mondo S."/>
            <person name="Labutti K."/>
            <person name="Haridas S."/>
            <person name="Pangalinan J."/>
            <person name="Salamov A.A."/>
            <person name="Simmons B.A."/>
            <person name="Magnuson J.K."/>
            <person name="Chen J."/>
            <person name="Drula E."/>
            <person name="Henrissat B."/>
            <person name="Wiebenga A."/>
            <person name="Lubbers R.J."/>
            <person name="Gomes A.C."/>
            <person name="Makela M.R."/>
            <person name="Stajich J."/>
            <person name="Grigoriev I.V."/>
            <person name="Mortensen U.H."/>
            <person name="De Vries R.P."/>
            <person name="Baker S.E."/>
            <person name="Andersen M.R."/>
        </authorList>
    </citation>
    <scope>NUCLEOTIDE SEQUENCE [LARGE SCALE GENOMIC DNA]</scope>
    <source>
        <strain evidence="9 10">CBS 588.65</strain>
    </source>
</reference>
<dbReference type="Gene3D" id="1.10.630.10">
    <property type="entry name" value="Cytochrome P450"/>
    <property type="match status" value="1"/>
</dbReference>
<dbReference type="Pfam" id="PF00067">
    <property type="entry name" value="p450"/>
    <property type="match status" value="1"/>
</dbReference>
<comment type="caution">
    <text evidence="9">The sequence shown here is derived from an EMBL/GenBank/DDBJ whole genome shotgun (WGS) entry which is preliminary data.</text>
</comment>
<evidence type="ECO:0000256" key="5">
    <source>
        <dbReference type="ARBA" id="ARBA00023002"/>
    </source>
</evidence>
<dbReference type="InterPro" id="IPR017972">
    <property type="entry name" value="Cyt_P450_CS"/>
</dbReference>
<evidence type="ECO:0000256" key="7">
    <source>
        <dbReference type="ARBA" id="ARBA00023033"/>
    </source>
</evidence>
<dbReference type="Proteomes" id="UP001610334">
    <property type="component" value="Unassembled WGS sequence"/>
</dbReference>
<dbReference type="InterPro" id="IPR001128">
    <property type="entry name" value="Cyt_P450"/>
</dbReference>
<dbReference type="EMBL" id="JBFXLT010000187">
    <property type="protein sequence ID" value="KAL2802379.1"/>
    <property type="molecule type" value="Genomic_DNA"/>
</dbReference>
<dbReference type="InterPro" id="IPR047146">
    <property type="entry name" value="Cyt_P450_E_CYP52_fungi"/>
</dbReference>
<evidence type="ECO:0000313" key="10">
    <source>
        <dbReference type="Proteomes" id="UP001610334"/>
    </source>
</evidence>
<evidence type="ECO:0000256" key="6">
    <source>
        <dbReference type="ARBA" id="ARBA00023004"/>
    </source>
</evidence>
<dbReference type="PRINTS" id="PR00385">
    <property type="entry name" value="P450"/>
</dbReference>
<keyword evidence="3 8" id="KW-0349">Heme</keyword>
<dbReference type="PANTHER" id="PTHR24287:SF1">
    <property type="entry name" value="P450, PUTATIVE (EUROFUNG)-RELATED"/>
    <property type="match status" value="1"/>
</dbReference>
<dbReference type="PROSITE" id="PS00086">
    <property type="entry name" value="CYTOCHROME_P450"/>
    <property type="match status" value="1"/>
</dbReference>
<organism evidence="9 10">
    <name type="scientific">Aspergillus granulosus</name>
    <dbReference type="NCBI Taxonomy" id="176169"/>
    <lineage>
        <taxon>Eukaryota</taxon>
        <taxon>Fungi</taxon>
        <taxon>Dikarya</taxon>
        <taxon>Ascomycota</taxon>
        <taxon>Pezizomycotina</taxon>
        <taxon>Eurotiomycetes</taxon>
        <taxon>Eurotiomycetidae</taxon>
        <taxon>Eurotiales</taxon>
        <taxon>Aspergillaceae</taxon>
        <taxon>Aspergillus</taxon>
        <taxon>Aspergillus subgen. Nidulantes</taxon>
    </lineage>
</organism>
<evidence type="ECO:0000313" key="9">
    <source>
        <dbReference type="EMBL" id="KAL2802379.1"/>
    </source>
</evidence>
<name>A0ABR4GUZ2_9EURO</name>
<dbReference type="PRINTS" id="PR00464">
    <property type="entry name" value="EP450II"/>
</dbReference>
<comment type="similarity">
    <text evidence="2 8">Belongs to the cytochrome P450 family.</text>
</comment>
<evidence type="ECO:0000256" key="3">
    <source>
        <dbReference type="ARBA" id="ARBA00022617"/>
    </source>
</evidence>
<gene>
    <name evidence="9" type="ORF">BJX63DRAFT_115837</name>
</gene>
<dbReference type="SUPFAM" id="SSF48264">
    <property type="entry name" value="Cytochrome P450"/>
    <property type="match status" value="1"/>
</dbReference>
<dbReference type="CDD" id="cd11063">
    <property type="entry name" value="CYP52"/>
    <property type="match status" value="1"/>
</dbReference>
<evidence type="ECO:0000256" key="1">
    <source>
        <dbReference type="ARBA" id="ARBA00001971"/>
    </source>
</evidence>
<comment type="cofactor">
    <cofactor evidence="1">
        <name>heme</name>
        <dbReference type="ChEBI" id="CHEBI:30413"/>
    </cofactor>
</comment>
<keyword evidence="7 8" id="KW-0503">Monooxygenase</keyword>
<dbReference type="InterPro" id="IPR036396">
    <property type="entry name" value="Cyt_P450_sf"/>
</dbReference>
<protein>
    <submittedName>
        <fullName evidence="9">Cytochrome P450</fullName>
    </submittedName>
</protein>
<evidence type="ECO:0000256" key="2">
    <source>
        <dbReference type="ARBA" id="ARBA00010617"/>
    </source>
</evidence>
<dbReference type="InterPro" id="IPR002402">
    <property type="entry name" value="Cyt_P450_E_grp-II"/>
</dbReference>
<dbReference type="PRINTS" id="PR01239">
    <property type="entry name" value="EP450IICYP52"/>
</dbReference>
<keyword evidence="4 8" id="KW-0479">Metal-binding</keyword>
<sequence length="520" mass="58757">MEPFTLTILGLAVSLLILRYVWSTWAHARKARNWSCGPLPRYPTDILGIGPLREALQADKDGTLPLALERRIEVLSAREKHRVKTFSIRMVGRENIFTCDPANIQAMLATKFKDFELGPVRRATLHPMLGTGIFTTDGEAWAHSRALLRPQFTRDQVGDLDLEERHLQQVMRALPVDPATGWTSATNIQDIIFRLTIDSATEFLVGESSGSQAEALRNGGKLPPDHFTGCFDRGQWYVLRRIRFEKFHWLADNQESRDVERRIHSYVDGFVNKALQAAAEGKPASPNYIFLEALVASTKDPVELRSQILNILLAGRDTTASLLSWSILMLTRHPDVFQKLRATILADFGPYTSNYENITFAALKSCRYLQYFMNEVLRLFPSVPINRRIAARDTTLPRGGGPDGKSPVYVRAGQAIIYSVFVMQRQKEFFGEDAEVFNPDRWVDRRSGWEYLPFNGGPRVCLGQQFALTEAGYVLVRLLQRFDAIEDVQPEKDIKYGISLIVAPKDPVTVRLHEAVPAAL</sequence>
<dbReference type="PANTHER" id="PTHR24287">
    <property type="entry name" value="P450, PUTATIVE (EUROFUNG)-RELATED"/>
    <property type="match status" value="1"/>
</dbReference>
<keyword evidence="5 8" id="KW-0560">Oxidoreductase</keyword>
<accession>A0ABR4GUZ2</accession>
<evidence type="ECO:0000256" key="4">
    <source>
        <dbReference type="ARBA" id="ARBA00022723"/>
    </source>
</evidence>
<keyword evidence="10" id="KW-1185">Reference proteome</keyword>
<keyword evidence="6 8" id="KW-0408">Iron</keyword>